<dbReference type="Proteomes" id="UP000234681">
    <property type="component" value="Chromosome 4"/>
</dbReference>
<dbReference type="EMBL" id="CH474011">
    <property type="protein sequence ID" value="EDL88220.1"/>
    <property type="molecule type" value="Genomic_DNA"/>
</dbReference>
<gene>
    <name evidence="1" type="ORF">rCG_52298</name>
</gene>
<protein>
    <submittedName>
        <fullName evidence="1">RCG52298</fullName>
    </submittedName>
</protein>
<evidence type="ECO:0000313" key="2">
    <source>
        <dbReference type="Proteomes" id="UP000234681"/>
    </source>
</evidence>
<evidence type="ECO:0000313" key="1">
    <source>
        <dbReference type="EMBL" id="EDL88220.1"/>
    </source>
</evidence>
<accession>A6K0J8</accession>
<proteinExistence type="predicted"/>
<sequence length="25" mass="2795">MSHSSRALVLTGYKALLFWKGRGLC</sequence>
<reference evidence="1 2" key="1">
    <citation type="submission" date="2005-09" db="EMBL/GenBank/DDBJ databases">
        <authorList>
            <person name="Mural R.J."/>
            <person name="Li P.W."/>
            <person name="Adams M.D."/>
            <person name="Amanatides P.G."/>
            <person name="Baden-Tillson H."/>
            <person name="Barnstead M."/>
            <person name="Chin S.H."/>
            <person name="Dew I."/>
            <person name="Evans C.A."/>
            <person name="Ferriera S."/>
            <person name="Flanigan M."/>
            <person name="Fosler C."/>
            <person name="Glodek A."/>
            <person name="Gu Z."/>
            <person name="Holt R.A."/>
            <person name="Jennings D."/>
            <person name="Kraft C.L."/>
            <person name="Lu F."/>
            <person name="Nguyen T."/>
            <person name="Nusskern D.R."/>
            <person name="Pfannkoch C.M."/>
            <person name="Sitter C."/>
            <person name="Sutton G.G."/>
            <person name="Venter J.C."/>
            <person name="Wang Z."/>
            <person name="Woodage T."/>
            <person name="Zheng X.H."/>
            <person name="Zhong F."/>
        </authorList>
    </citation>
    <scope>NUCLEOTIDE SEQUENCE [LARGE SCALE GENOMIC DNA]</scope>
    <source>
        <strain>BN</strain>
        <strain evidence="2">Sprague-Dawley</strain>
    </source>
</reference>
<name>A6K0J8_RAT</name>
<organism evidence="1 2">
    <name type="scientific">Rattus norvegicus</name>
    <name type="common">Rat</name>
    <dbReference type="NCBI Taxonomy" id="10116"/>
    <lineage>
        <taxon>Eukaryota</taxon>
        <taxon>Metazoa</taxon>
        <taxon>Chordata</taxon>
        <taxon>Craniata</taxon>
        <taxon>Vertebrata</taxon>
        <taxon>Euteleostomi</taxon>
        <taxon>Mammalia</taxon>
        <taxon>Eutheria</taxon>
        <taxon>Euarchontoglires</taxon>
        <taxon>Glires</taxon>
        <taxon>Rodentia</taxon>
        <taxon>Myomorpha</taxon>
        <taxon>Muroidea</taxon>
        <taxon>Muridae</taxon>
        <taxon>Murinae</taxon>
        <taxon>Rattus</taxon>
    </lineage>
</organism>
<dbReference type="AlphaFoldDB" id="A6K0J8"/>